<accession>A0A3E0TPW9</accession>
<name>A0A3E0TPW9_9GAMM</name>
<dbReference type="RefSeq" id="WP_116007691.1">
    <property type="nucleotide sequence ID" value="NZ_QUOU01000001.1"/>
</dbReference>
<keyword evidence="1" id="KW-0732">Signal</keyword>
<feature type="chain" id="PRO_5017701816" evidence="1">
    <location>
        <begin position="23"/>
        <end position="132"/>
    </location>
</feature>
<dbReference type="Gene3D" id="1.20.1270.180">
    <property type="match status" value="1"/>
</dbReference>
<reference evidence="3 4" key="1">
    <citation type="submission" date="2018-08" db="EMBL/GenBank/DDBJ databases">
        <title>Thalassotalea euphylliae genome.</title>
        <authorList>
            <person name="Summers S."/>
            <person name="Rice S.A."/>
            <person name="Freckelton M.L."/>
            <person name="Nedved B.T."/>
            <person name="Hadfield M.G."/>
        </authorList>
    </citation>
    <scope>NUCLEOTIDE SEQUENCE [LARGE SCALE GENOMIC DNA]</scope>
    <source>
        <strain evidence="3 4">H1</strain>
    </source>
</reference>
<dbReference type="EMBL" id="QUOU01000001">
    <property type="protein sequence ID" value="REL26574.1"/>
    <property type="molecule type" value="Genomic_DNA"/>
</dbReference>
<evidence type="ECO:0000313" key="3">
    <source>
        <dbReference type="EMBL" id="REL26574.1"/>
    </source>
</evidence>
<sequence>MKQTYLALLLMALTTAAMDGQAKSLNQCDNISDDIAHSRCLDGVKEAVDRELQTWINNQVFVLEERAMKTGRKSALNMFKRANSDFIKYRENNCRWQYLAISPASSASTAYKTCYINLSKSRITELSKLNSE</sequence>
<feature type="signal peptide" evidence="1">
    <location>
        <begin position="1"/>
        <end position="22"/>
    </location>
</feature>
<organism evidence="3 4">
    <name type="scientific">Thalassotalea euphylliae</name>
    <dbReference type="NCBI Taxonomy" id="1655234"/>
    <lineage>
        <taxon>Bacteria</taxon>
        <taxon>Pseudomonadati</taxon>
        <taxon>Pseudomonadota</taxon>
        <taxon>Gammaproteobacteria</taxon>
        <taxon>Alteromonadales</taxon>
        <taxon>Colwelliaceae</taxon>
        <taxon>Thalassotalea</taxon>
    </lineage>
</organism>
<evidence type="ECO:0000313" key="4">
    <source>
        <dbReference type="Proteomes" id="UP000256478"/>
    </source>
</evidence>
<protein>
    <submittedName>
        <fullName evidence="3">DUF1311 domain-containing protein</fullName>
    </submittedName>
</protein>
<gene>
    <name evidence="3" type="ORF">DXX93_08295</name>
</gene>
<evidence type="ECO:0000259" key="2">
    <source>
        <dbReference type="Pfam" id="PF07007"/>
    </source>
</evidence>
<dbReference type="InterPro" id="IPR009739">
    <property type="entry name" value="LprI-like_N"/>
</dbReference>
<feature type="domain" description="Lysozyme inhibitor LprI-like N-terminal" evidence="2">
    <location>
        <begin position="32"/>
        <end position="126"/>
    </location>
</feature>
<comment type="caution">
    <text evidence="3">The sequence shown here is derived from an EMBL/GenBank/DDBJ whole genome shotgun (WGS) entry which is preliminary data.</text>
</comment>
<proteinExistence type="predicted"/>
<dbReference type="Pfam" id="PF07007">
    <property type="entry name" value="LprI"/>
    <property type="match status" value="1"/>
</dbReference>
<dbReference type="Proteomes" id="UP000256478">
    <property type="component" value="Unassembled WGS sequence"/>
</dbReference>
<evidence type="ECO:0000256" key="1">
    <source>
        <dbReference type="SAM" id="SignalP"/>
    </source>
</evidence>
<dbReference type="AlphaFoldDB" id="A0A3E0TPW9"/>
<dbReference type="OrthoDB" id="5769744at2"/>